<dbReference type="PANTHER" id="PTHR47990">
    <property type="entry name" value="2-OXOGLUTARATE (2OG) AND FE(II)-DEPENDENT OXYGENASE SUPERFAMILY PROTEIN-RELATED"/>
    <property type="match status" value="1"/>
</dbReference>
<dbReference type="KEGG" id="rcu:8289583"/>
<dbReference type="AlphaFoldDB" id="B9SNM5"/>
<feature type="domain" description="Fe2OG dioxygenase" evidence="10">
    <location>
        <begin position="221"/>
        <end position="320"/>
    </location>
</feature>
<accession>B9SNM5</accession>
<evidence type="ECO:0000256" key="4">
    <source>
        <dbReference type="ARBA" id="ARBA00023002"/>
    </source>
</evidence>
<gene>
    <name evidence="11" type="ORF">RCOM_1010440</name>
</gene>
<dbReference type="InterPro" id="IPR050231">
    <property type="entry name" value="Iron_ascorbate_oxido_reductase"/>
</dbReference>
<evidence type="ECO:0000313" key="12">
    <source>
        <dbReference type="Proteomes" id="UP000008311"/>
    </source>
</evidence>
<evidence type="ECO:0000256" key="1">
    <source>
        <dbReference type="ARBA" id="ARBA00001961"/>
    </source>
</evidence>
<evidence type="ECO:0000256" key="3">
    <source>
        <dbReference type="ARBA" id="ARBA00022723"/>
    </source>
</evidence>
<dbReference type="GO" id="GO:0009686">
    <property type="term" value="P:gibberellin biosynthetic process"/>
    <property type="evidence" value="ECO:0000318"/>
    <property type="project" value="GO_Central"/>
</dbReference>
<dbReference type="eggNOG" id="KOG0143">
    <property type="taxonomic scope" value="Eukaryota"/>
</dbReference>
<evidence type="ECO:0000256" key="8">
    <source>
        <dbReference type="ARBA" id="ARBA00050508"/>
    </source>
</evidence>
<dbReference type="InterPro" id="IPR005123">
    <property type="entry name" value="Oxoglu/Fe-dep_dioxygenase_dom"/>
</dbReference>
<keyword evidence="12" id="KW-1185">Reference proteome</keyword>
<dbReference type="EC" id="1.14.11.15" evidence="11"/>
<dbReference type="Pfam" id="PF14226">
    <property type="entry name" value="DIOX_N"/>
    <property type="match status" value="1"/>
</dbReference>
<dbReference type="EMBL" id="EQ974050">
    <property type="protein sequence ID" value="EEF34787.1"/>
    <property type="molecule type" value="Genomic_DNA"/>
</dbReference>
<organism evidence="11 12">
    <name type="scientific">Ricinus communis</name>
    <name type="common">Castor bean</name>
    <dbReference type="NCBI Taxonomy" id="3988"/>
    <lineage>
        <taxon>Eukaryota</taxon>
        <taxon>Viridiplantae</taxon>
        <taxon>Streptophyta</taxon>
        <taxon>Embryophyta</taxon>
        <taxon>Tracheophyta</taxon>
        <taxon>Spermatophyta</taxon>
        <taxon>Magnoliopsida</taxon>
        <taxon>eudicotyledons</taxon>
        <taxon>Gunneridae</taxon>
        <taxon>Pentapetalae</taxon>
        <taxon>rosids</taxon>
        <taxon>fabids</taxon>
        <taxon>Malpighiales</taxon>
        <taxon>Euphorbiaceae</taxon>
        <taxon>Acalyphoideae</taxon>
        <taxon>Acalypheae</taxon>
        <taxon>Ricinus</taxon>
    </lineage>
</organism>
<dbReference type="InterPro" id="IPR044861">
    <property type="entry name" value="IPNS-like_FE2OG_OXY"/>
</dbReference>
<comment type="cofactor">
    <cofactor evidence="1">
        <name>L-ascorbate</name>
        <dbReference type="ChEBI" id="CHEBI:38290"/>
    </cofactor>
</comment>
<dbReference type="InterPro" id="IPR026992">
    <property type="entry name" value="DIOX_N"/>
</dbReference>
<comment type="catalytic activity">
    <reaction evidence="8">
        <text>gibberellin A12 + 2 2-oxoglutarate + 3 O2 + H(+) = gibberellin A9 + 2 succinate + 3 CO2 + 2 H2O</text>
        <dbReference type="Rhea" id="RHEA:60772"/>
        <dbReference type="ChEBI" id="CHEBI:15377"/>
        <dbReference type="ChEBI" id="CHEBI:15378"/>
        <dbReference type="ChEBI" id="CHEBI:15379"/>
        <dbReference type="ChEBI" id="CHEBI:16526"/>
        <dbReference type="ChEBI" id="CHEBI:16810"/>
        <dbReference type="ChEBI" id="CHEBI:30031"/>
        <dbReference type="ChEBI" id="CHEBI:58627"/>
        <dbReference type="ChEBI" id="CHEBI:73255"/>
    </reaction>
    <physiologicalReaction direction="left-to-right" evidence="8">
        <dbReference type="Rhea" id="RHEA:60773"/>
    </physiologicalReaction>
</comment>
<evidence type="ECO:0000256" key="7">
    <source>
        <dbReference type="ARBA" id="ARBA00043997"/>
    </source>
</evidence>
<dbReference type="SUPFAM" id="SSF51197">
    <property type="entry name" value="Clavaminate synthase-like"/>
    <property type="match status" value="1"/>
</dbReference>
<dbReference type="Proteomes" id="UP000008311">
    <property type="component" value="Unassembled WGS sequence"/>
</dbReference>
<name>B9SNM5_RICCO</name>
<dbReference type="GO" id="GO:0045544">
    <property type="term" value="F:gibberellin 20-oxidase activity"/>
    <property type="evidence" value="ECO:0000318"/>
    <property type="project" value="GO_Central"/>
</dbReference>
<evidence type="ECO:0000313" key="11">
    <source>
        <dbReference type="EMBL" id="EEF34787.1"/>
    </source>
</evidence>
<comment type="pathway">
    <text evidence="2">Hormone biosynthesis.</text>
</comment>
<dbReference type="GO" id="GO:0009826">
    <property type="term" value="P:unidimensional cell growth"/>
    <property type="evidence" value="ECO:0000318"/>
    <property type="project" value="GO_Central"/>
</dbReference>
<dbReference type="Pfam" id="PF03171">
    <property type="entry name" value="2OG-FeII_Oxy"/>
    <property type="match status" value="1"/>
</dbReference>
<dbReference type="GO" id="GO:0009908">
    <property type="term" value="P:flower development"/>
    <property type="evidence" value="ECO:0000318"/>
    <property type="project" value="GO_Central"/>
</dbReference>
<evidence type="ECO:0000256" key="2">
    <source>
        <dbReference type="ARBA" id="ARBA00004972"/>
    </source>
</evidence>
<dbReference type="GO" id="GO:0009416">
    <property type="term" value="P:response to light stimulus"/>
    <property type="evidence" value="ECO:0000318"/>
    <property type="project" value="GO_Central"/>
</dbReference>
<evidence type="ECO:0000256" key="6">
    <source>
        <dbReference type="ARBA" id="ARBA00037909"/>
    </source>
</evidence>
<dbReference type="GO" id="GO:0046872">
    <property type="term" value="F:metal ion binding"/>
    <property type="evidence" value="ECO:0007669"/>
    <property type="project" value="UniProtKB-KW"/>
</dbReference>
<keyword evidence="4 9" id="KW-0560">Oxidoreductase</keyword>
<comment type="similarity">
    <text evidence="7">Belongs to the iron/ascorbate-dependent oxidoreductase family. GA20OX subfamily.</text>
</comment>
<comment type="pathway">
    <text evidence="6">Plant hormone biosynthesis; gibberellin biosynthesis.</text>
</comment>
<reference evidence="12" key="1">
    <citation type="journal article" date="2010" name="Nat. Biotechnol.">
        <title>Draft genome sequence of the oilseed species Ricinus communis.</title>
        <authorList>
            <person name="Chan A.P."/>
            <person name="Crabtree J."/>
            <person name="Zhao Q."/>
            <person name="Lorenzi H."/>
            <person name="Orvis J."/>
            <person name="Puiu D."/>
            <person name="Melake-Berhan A."/>
            <person name="Jones K.M."/>
            <person name="Redman J."/>
            <person name="Chen G."/>
            <person name="Cahoon E.B."/>
            <person name="Gedil M."/>
            <person name="Stanke M."/>
            <person name="Haas B.J."/>
            <person name="Wortman J.R."/>
            <person name="Fraser-Liggett C.M."/>
            <person name="Ravel J."/>
            <person name="Rabinowicz P.D."/>
        </authorList>
    </citation>
    <scope>NUCLEOTIDE SEQUENCE [LARGE SCALE GENOMIC DNA]</scope>
    <source>
        <strain evidence="12">cv. Hale</strain>
    </source>
</reference>
<dbReference type="STRING" id="3988.B9SNM5"/>
<dbReference type="Gene3D" id="2.60.120.330">
    <property type="entry name" value="B-lactam Antibiotic, Isopenicillin N Synthase, Chain"/>
    <property type="match status" value="1"/>
</dbReference>
<keyword evidence="5 9" id="KW-0408">Iron</keyword>
<dbReference type="PROSITE" id="PS51471">
    <property type="entry name" value="FE2OG_OXY"/>
    <property type="match status" value="1"/>
</dbReference>
<dbReference type="OrthoDB" id="288590at2759"/>
<protein>
    <submittedName>
        <fullName evidence="11">Gibberellin 20-oxidase, putative</fullName>
        <ecNumber evidence="11">1.14.11.15</ecNumber>
    </submittedName>
</protein>
<dbReference type="FunFam" id="2.60.120.330:FF:000003">
    <property type="entry name" value="Gibberellin 20 oxidase 2"/>
    <property type="match status" value="1"/>
</dbReference>
<dbReference type="GO" id="GO:0016707">
    <property type="term" value="F:gibberellin 3-beta-dioxygenase activity"/>
    <property type="evidence" value="ECO:0007669"/>
    <property type="project" value="UniProtKB-EC"/>
</dbReference>
<dbReference type="InterPro" id="IPR027443">
    <property type="entry name" value="IPNS-like_sf"/>
</dbReference>
<dbReference type="PRINTS" id="PR00682">
    <property type="entry name" value="IPNSYNTHASE"/>
</dbReference>
<sequence>MELPASSLPPSPPMTTKVKPATRAFHFDPSFLKKQDDMPTQFIWAEGDLISATDELNEPLVDLNGFLKGDEEETARAAKLVRSACLKYGFFQVSNHGVDADLIRAAYQEIDTIFKLPFDKKLSIGKKPGSVYGYAFAHSDRFSSKLPWKETLSCGYHAEDTKPVVADYFKHVLGEDFERTGVIYQRYCEEMMKLSLVIFELLAISLGVDRFHYRKYFEDGGTSIMRCNYYPPCNNPSLTLGTGPHCDPTSLTILHQDDVGGLDVFADHKWRSVRPRPNALVINIGDTFMALTNGKYKSCLHRAVVNKESERRSIAFFVNPKEDKVVKPPEDDVACRELGERKYPDFTWSDLLKFTQNHYRSDDGTLQAFTHWFLSSKPSN</sequence>
<proteinExistence type="inferred from homology"/>
<dbReference type="InParanoid" id="B9SNM5"/>
<keyword evidence="3 9" id="KW-0479">Metal-binding</keyword>
<evidence type="ECO:0000256" key="9">
    <source>
        <dbReference type="RuleBase" id="RU003682"/>
    </source>
</evidence>
<evidence type="ECO:0000256" key="5">
    <source>
        <dbReference type="ARBA" id="ARBA00023004"/>
    </source>
</evidence>
<evidence type="ECO:0000259" key="10">
    <source>
        <dbReference type="PROSITE" id="PS51471"/>
    </source>
</evidence>